<dbReference type="AlphaFoldDB" id="A0A4R9BSW1"/>
<comment type="similarity">
    <text evidence="7">Belongs to the glycosyltransferase 87 family.</text>
</comment>
<dbReference type="EMBL" id="SOHN01000008">
    <property type="protein sequence ID" value="TFD90030.1"/>
    <property type="molecule type" value="Genomic_DNA"/>
</dbReference>
<reference evidence="9 10" key="1">
    <citation type="submission" date="2019-03" db="EMBL/GenBank/DDBJ databases">
        <title>Genomics of glacier-inhabiting Cryobacterium strains.</title>
        <authorList>
            <person name="Liu Q."/>
            <person name="Xin Y.-H."/>
        </authorList>
    </citation>
    <scope>NUCLEOTIDE SEQUENCE [LARGE SCALE GENOMIC DNA]</scope>
    <source>
        <strain evidence="9 10">Sr54</strain>
    </source>
</reference>
<gene>
    <name evidence="9" type="ORF">E3T51_04845</name>
</gene>
<evidence type="ECO:0000256" key="3">
    <source>
        <dbReference type="ARBA" id="ARBA00022679"/>
    </source>
</evidence>
<feature type="transmembrane region" description="Helical" evidence="8">
    <location>
        <begin position="30"/>
        <end position="50"/>
    </location>
</feature>
<feature type="transmembrane region" description="Helical" evidence="8">
    <location>
        <begin position="172"/>
        <end position="198"/>
    </location>
</feature>
<dbReference type="GO" id="GO:0005886">
    <property type="term" value="C:plasma membrane"/>
    <property type="evidence" value="ECO:0007669"/>
    <property type="project" value="UniProtKB-SubCell"/>
</dbReference>
<feature type="transmembrane region" description="Helical" evidence="8">
    <location>
        <begin position="336"/>
        <end position="355"/>
    </location>
</feature>
<sequence>MSTIFDRVDARLARTLTPSRRLTLQRPRTLALGFLGLHAVFLFALLPTILTGGVLGDLPLYRTWAELGLEYGVWQGIDTEWVYPIGAMLPIAFAGIAGPLLYQLLWFLLTTTLNAVAVGALTDWGRRRSGFKSAWYWLFASFLLSPVGLLRLEGLTAPLVIVALVLLARRPVVAAVVLTLATWIKVWPAAVFLAVVTVSPRRRTVVLTGAAVSAGVAAFVWLVGGLQFLTGFVTEQSDRALQLEAPITTVWVWLATLGQPSTVIYENFAIATREVSGPGTNLVASLMTPVMFGAIAAIFVLMLIAQHRRADAAQLLLLGALALVGAFIVFNKVGSPQYMLWLVPVVAVGVGRSWAEWRVPAVLTLAISGLTTLIFPIFYLPLIDGDLFSLLLLTARNALLVVLLGWAITALARMAWAAPEREAHIGARRALPVGQGRIDE</sequence>
<feature type="transmembrane region" description="Helical" evidence="8">
    <location>
        <begin position="312"/>
        <end position="330"/>
    </location>
</feature>
<evidence type="ECO:0000256" key="6">
    <source>
        <dbReference type="ARBA" id="ARBA00023136"/>
    </source>
</evidence>
<evidence type="ECO:0000256" key="8">
    <source>
        <dbReference type="SAM" id="Phobius"/>
    </source>
</evidence>
<organism evidence="9 10">
    <name type="scientific">Cryobacterium serini</name>
    <dbReference type="NCBI Taxonomy" id="1259201"/>
    <lineage>
        <taxon>Bacteria</taxon>
        <taxon>Bacillati</taxon>
        <taxon>Actinomycetota</taxon>
        <taxon>Actinomycetes</taxon>
        <taxon>Micrococcales</taxon>
        <taxon>Microbacteriaceae</taxon>
        <taxon>Cryobacterium</taxon>
    </lineage>
</organism>
<evidence type="ECO:0000256" key="2">
    <source>
        <dbReference type="ARBA" id="ARBA00022475"/>
    </source>
</evidence>
<feature type="transmembrane region" description="Helical" evidence="8">
    <location>
        <begin position="100"/>
        <end position="122"/>
    </location>
</feature>
<feature type="transmembrane region" description="Helical" evidence="8">
    <location>
        <begin position="388"/>
        <end position="412"/>
    </location>
</feature>
<proteinExistence type="inferred from homology"/>
<comment type="subcellular location">
    <subcellularLocation>
        <location evidence="1">Cell membrane</location>
        <topology evidence="1">Multi-pass membrane protein</topology>
    </subcellularLocation>
</comment>
<name>A0A4R9BSW1_9MICO</name>
<keyword evidence="4 8" id="KW-0812">Transmembrane</keyword>
<feature type="transmembrane region" description="Helical" evidence="8">
    <location>
        <begin position="362"/>
        <end position="382"/>
    </location>
</feature>
<keyword evidence="5 8" id="KW-1133">Transmembrane helix</keyword>
<dbReference type="GO" id="GO:0016758">
    <property type="term" value="F:hexosyltransferase activity"/>
    <property type="evidence" value="ECO:0007669"/>
    <property type="project" value="InterPro"/>
</dbReference>
<evidence type="ECO:0000256" key="5">
    <source>
        <dbReference type="ARBA" id="ARBA00022989"/>
    </source>
</evidence>
<comment type="caution">
    <text evidence="9">The sequence shown here is derived from an EMBL/GenBank/DDBJ whole genome shotgun (WGS) entry which is preliminary data.</text>
</comment>
<evidence type="ECO:0000256" key="4">
    <source>
        <dbReference type="ARBA" id="ARBA00022692"/>
    </source>
</evidence>
<evidence type="ECO:0000313" key="9">
    <source>
        <dbReference type="EMBL" id="TFD90030.1"/>
    </source>
</evidence>
<keyword evidence="6 8" id="KW-0472">Membrane</keyword>
<protein>
    <submittedName>
        <fullName evidence="9">DUF2029 domain-containing protein</fullName>
    </submittedName>
</protein>
<dbReference type="RefSeq" id="WP_134528191.1">
    <property type="nucleotide sequence ID" value="NZ_SOHN01000008.1"/>
</dbReference>
<accession>A0A4R9BSW1</accession>
<feature type="transmembrane region" description="Helical" evidence="8">
    <location>
        <begin position="134"/>
        <end position="152"/>
    </location>
</feature>
<keyword evidence="3" id="KW-0808">Transferase</keyword>
<keyword evidence="10" id="KW-1185">Reference proteome</keyword>
<evidence type="ECO:0000256" key="7">
    <source>
        <dbReference type="ARBA" id="ARBA00024033"/>
    </source>
</evidence>
<evidence type="ECO:0000256" key="1">
    <source>
        <dbReference type="ARBA" id="ARBA00004651"/>
    </source>
</evidence>
<feature type="transmembrane region" description="Helical" evidence="8">
    <location>
        <begin position="282"/>
        <end position="305"/>
    </location>
</feature>
<feature type="transmembrane region" description="Helical" evidence="8">
    <location>
        <begin position="205"/>
        <end position="229"/>
    </location>
</feature>
<dbReference type="Proteomes" id="UP000297626">
    <property type="component" value="Unassembled WGS sequence"/>
</dbReference>
<dbReference type="InterPro" id="IPR018584">
    <property type="entry name" value="GT87"/>
</dbReference>
<keyword evidence="2" id="KW-1003">Cell membrane</keyword>
<evidence type="ECO:0000313" key="10">
    <source>
        <dbReference type="Proteomes" id="UP000297626"/>
    </source>
</evidence>
<dbReference type="Pfam" id="PF09594">
    <property type="entry name" value="GT87"/>
    <property type="match status" value="1"/>
</dbReference>